<feature type="compositionally biased region" description="Low complexity" evidence="1">
    <location>
        <begin position="54"/>
        <end position="67"/>
    </location>
</feature>
<keyword evidence="4" id="KW-1185">Reference proteome</keyword>
<accession>A0A916WNB1</accession>
<feature type="region of interest" description="Disordered" evidence="1">
    <location>
        <begin position="46"/>
        <end position="80"/>
    </location>
</feature>
<keyword evidence="2" id="KW-0472">Membrane</keyword>
<evidence type="ECO:0000256" key="2">
    <source>
        <dbReference type="SAM" id="Phobius"/>
    </source>
</evidence>
<protein>
    <submittedName>
        <fullName evidence="3">Uncharacterized protein</fullName>
    </submittedName>
</protein>
<proteinExistence type="predicted"/>
<keyword evidence="2" id="KW-1133">Transmembrane helix</keyword>
<sequence length="243" mass="25554">MSETDAASDAARSNELDRLRRVAFGRTTNADEERAAASALAELARLEAEPEVAEPPVAEPVEAPPAETVTDASASSASGEPRRWLVPAAVGLLVGAIIAGAGVWALRPGEAEPATSATRETGVNYFLGDPPGETSIEGDVQAAERWFSEPQSEEDLEGVGSLLPEFDRSSVRLVHASSLAKVWVAKRVDGQLCLETTVTETDLTTGSCALPPDFADRGLTVSSEVLTAVWNGSQLKVVATREE</sequence>
<gene>
    <name evidence="3" type="ORF">GCM10010979_31770</name>
</gene>
<evidence type="ECO:0000313" key="3">
    <source>
        <dbReference type="EMBL" id="GGB14808.1"/>
    </source>
</evidence>
<dbReference type="AlphaFoldDB" id="A0A916WNB1"/>
<reference evidence="3" key="2">
    <citation type="submission" date="2020-09" db="EMBL/GenBank/DDBJ databases">
        <authorList>
            <person name="Sun Q."/>
            <person name="Zhou Y."/>
        </authorList>
    </citation>
    <scope>NUCLEOTIDE SEQUENCE</scope>
    <source>
        <strain evidence="3">CGMCC 1.12813</strain>
    </source>
</reference>
<reference evidence="3" key="1">
    <citation type="journal article" date="2014" name="Int. J. Syst. Evol. Microbiol.">
        <title>Complete genome sequence of Corynebacterium casei LMG S-19264T (=DSM 44701T), isolated from a smear-ripened cheese.</title>
        <authorList>
            <consortium name="US DOE Joint Genome Institute (JGI-PGF)"/>
            <person name="Walter F."/>
            <person name="Albersmeier A."/>
            <person name="Kalinowski J."/>
            <person name="Ruckert C."/>
        </authorList>
    </citation>
    <scope>NUCLEOTIDE SEQUENCE</scope>
    <source>
        <strain evidence="3">CGMCC 1.12813</strain>
    </source>
</reference>
<evidence type="ECO:0000313" key="4">
    <source>
        <dbReference type="Proteomes" id="UP000606922"/>
    </source>
</evidence>
<evidence type="ECO:0000256" key="1">
    <source>
        <dbReference type="SAM" id="MobiDB-lite"/>
    </source>
</evidence>
<feature type="transmembrane region" description="Helical" evidence="2">
    <location>
        <begin position="84"/>
        <end position="106"/>
    </location>
</feature>
<dbReference type="EMBL" id="BMGB01000002">
    <property type="protein sequence ID" value="GGB14808.1"/>
    <property type="molecule type" value="Genomic_DNA"/>
</dbReference>
<dbReference type="Proteomes" id="UP000606922">
    <property type="component" value="Unassembled WGS sequence"/>
</dbReference>
<name>A0A916WNB1_9MICO</name>
<keyword evidence="2" id="KW-0812">Transmembrane</keyword>
<dbReference type="RefSeq" id="WP_188511724.1">
    <property type="nucleotide sequence ID" value="NZ_BMGB01000002.1"/>
</dbReference>
<organism evidence="3 4">
    <name type="scientific">Conyzicola nivalis</name>
    <dbReference type="NCBI Taxonomy" id="1477021"/>
    <lineage>
        <taxon>Bacteria</taxon>
        <taxon>Bacillati</taxon>
        <taxon>Actinomycetota</taxon>
        <taxon>Actinomycetes</taxon>
        <taxon>Micrococcales</taxon>
        <taxon>Microbacteriaceae</taxon>
        <taxon>Conyzicola</taxon>
    </lineage>
</organism>
<comment type="caution">
    <text evidence="3">The sequence shown here is derived from an EMBL/GenBank/DDBJ whole genome shotgun (WGS) entry which is preliminary data.</text>
</comment>